<dbReference type="GO" id="GO:0003735">
    <property type="term" value="F:structural constituent of ribosome"/>
    <property type="evidence" value="ECO:0007669"/>
    <property type="project" value="InterPro"/>
</dbReference>
<name>A0AAW0R8W9_9PEZI</name>
<evidence type="ECO:0000313" key="6">
    <source>
        <dbReference type="Proteomes" id="UP001392437"/>
    </source>
</evidence>
<dbReference type="AlphaFoldDB" id="A0AAW0R8W9"/>
<feature type="region of interest" description="Disordered" evidence="4">
    <location>
        <begin position="96"/>
        <end position="124"/>
    </location>
</feature>
<dbReference type="PANTHER" id="PTHR23321:SF26">
    <property type="entry name" value="SMALL RIBOSOMAL SUBUNIT PROTEIN US15M"/>
    <property type="match status" value="1"/>
</dbReference>
<evidence type="ECO:0000256" key="1">
    <source>
        <dbReference type="ARBA" id="ARBA00008434"/>
    </source>
</evidence>
<dbReference type="Gene3D" id="1.10.287.10">
    <property type="entry name" value="S15/NS1, RNA-binding"/>
    <property type="match status" value="1"/>
</dbReference>
<dbReference type="GO" id="GO:0005737">
    <property type="term" value="C:cytoplasm"/>
    <property type="evidence" value="ECO:0007669"/>
    <property type="project" value="UniProtKB-ARBA"/>
</dbReference>
<organism evidence="5 6">
    <name type="scientific">Apiospora kogelbergensis</name>
    <dbReference type="NCBI Taxonomy" id="1337665"/>
    <lineage>
        <taxon>Eukaryota</taxon>
        <taxon>Fungi</taxon>
        <taxon>Dikarya</taxon>
        <taxon>Ascomycota</taxon>
        <taxon>Pezizomycotina</taxon>
        <taxon>Sordariomycetes</taxon>
        <taxon>Xylariomycetidae</taxon>
        <taxon>Amphisphaeriales</taxon>
        <taxon>Apiosporaceae</taxon>
        <taxon>Apiospora</taxon>
    </lineage>
</organism>
<keyword evidence="6" id="KW-1185">Reference proteome</keyword>
<dbReference type="GO" id="GO:0005840">
    <property type="term" value="C:ribosome"/>
    <property type="evidence" value="ECO:0007669"/>
    <property type="project" value="UniProtKB-KW"/>
</dbReference>
<dbReference type="GO" id="GO:1990904">
    <property type="term" value="C:ribonucleoprotein complex"/>
    <property type="evidence" value="ECO:0007669"/>
    <property type="project" value="UniProtKB-KW"/>
</dbReference>
<gene>
    <name evidence="5" type="ORF">PG999_002717</name>
</gene>
<comment type="caution">
    <text evidence="5">The sequence shown here is derived from an EMBL/GenBank/DDBJ whole genome shotgun (WGS) entry which is preliminary data.</text>
</comment>
<dbReference type="CDD" id="cd00353">
    <property type="entry name" value="Ribosomal_S15p_S13e"/>
    <property type="match status" value="1"/>
</dbReference>
<evidence type="ECO:0000256" key="3">
    <source>
        <dbReference type="ARBA" id="ARBA00023274"/>
    </source>
</evidence>
<dbReference type="InterPro" id="IPR005290">
    <property type="entry name" value="Ribosomal_uS15_bac-type"/>
</dbReference>
<accession>A0AAW0R8W9</accession>
<evidence type="ECO:0000256" key="2">
    <source>
        <dbReference type="ARBA" id="ARBA00022980"/>
    </source>
</evidence>
<evidence type="ECO:0000256" key="4">
    <source>
        <dbReference type="SAM" id="MobiDB-lite"/>
    </source>
</evidence>
<dbReference type="SMART" id="SM01387">
    <property type="entry name" value="Ribosomal_S15"/>
    <property type="match status" value="1"/>
</dbReference>
<dbReference type="PANTHER" id="PTHR23321">
    <property type="entry name" value="RIBOSOMAL PROTEIN S15, BACTERIAL AND ORGANELLAR"/>
    <property type="match status" value="1"/>
</dbReference>
<reference evidence="5 6" key="1">
    <citation type="submission" date="2023-01" db="EMBL/GenBank/DDBJ databases">
        <title>Analysis of 21 Apiospora genomes using comparative genomics revels a genus with tremendous synthesis potential of carbohydrate active enzymes and secondary metabolites.</title>
        <authorList>
            <person name="Sorensen T."/>
        </authorList>
    </citation>
    <scope>NUCLEOTIDE SEQUENCE [LARGE SCALE GENOMIC DNA]</scope>
    <source>
        <strain evidence="5 6">CBS 117206</strain>
    </source>
</reference>
<dbReference type="EMBL" id="JAQQWP010000002">
    <property type="protein sequence ID" value="KAK8130337.1"/>
    <property type="molecule type" value="Genomic_DNA"/>
</dbReference>
<dbReference type="InterPro" id="IPR009068">
    <property type="entry name" value="uS15_NS1_RNA-bd_sf"/>
</dbReference>
<evidence type="ECO:0000313" key="5">
    <source>
        <dbReference type="EMBL" id="KAK8130337.1"/>
    </source>
</evidence>
<keyword evidence="3" id="KW-0687">Ribonucleoprotein</keyword>
<dbReference type="GO" id="GO:0006412">
    <property type="term" value="P:translation"/>
    <property type="evidence" value="ECO:0007669"/>
    <property type="project" value="InterPro"/>
</dbReference>
<dbReference type="Pfam" id="PF00312">
    <property type="entry name" value="Ribosomal_S15"/>
    <property type="match status" value="1"/>
</dbReference>
<keyword evidence="2 5" id="KW-0689">Ribosomal protein</keyword>
<dbReference type="InterPro" id="IPR000589">
    <property type="entry name" value="Ribosomal_uS15"/>
</dbReference>
<dbReference type="Proteomes" id="UP001392437">
    <property type="component" value="Unassembled WGS sequence"/>
</dbReference>
<sequence length="319" mass="35670">MPPRIPTVPRLGAFNLCLRPAPKPASPSLLLPLTQTASLTTKEKKRLAKQDPYRWQQMQQRKAAHNVIKERVEAQRASEFGDPVRGLTTPFVESFDSAGQAEFSRPPLDDNGNPLEEPHPLPTSPHVLNNMVSQPELDEALQHARVLTQPLAPVNAEAADPVLEQQKLERHAANHTKAAEALQRIVHMNNGSSKNKRHANIRRCVETFGRHNTDKTLTPKPLARGIEEVEKPVRAGADTGSSEVQIGILTAKIRALANELETGRGYRDKVGKRDLRLMVHKRAKLLKYMARKERGSERWTHMISTLGLSPATYQREITL</sequence>
<protein>
    <submittedName>
        <fullName evidence="5">37S ribosomal protein S28- mitochondrial</fullName>
    </submittedName>
</protein>
<dbReference type="SUPFAM" id="SSF47060">
    <property type="entry name" value="S15/NS1 RNA-binding domain"/>
    <property type="match status" value="1"/>
</dbReference>
<comment type="similarity">
    <text evidence="1">Belongs to the universal ribosomal protein uS15 family.</text>
</comment>
<proteinExistence type="inferred from homology"/>